<reference evidence="2" key="1">
    <citation type="submission" date="2016-11" db="EMBL/GenBank/DDBJ databases">
        <authorList>
            <person name="Varghese N."/>
            <person name="Submissions S."/>
        </authorList>
    </citation>
    <scope>NUCLEOTIDE SEQUENCE [LARGE SCALE GENOMIC DNA]</scope>
    <source>
        <strain evidence="2">DSM 27619</strain>
    </source>
</reference>
<dbReference type="STRING" id="1416778.SAMN05443633_12221"/>
<dbReference type="EMBL" id="FQUT01000022">
    <property type="protein sequence ID" value="SHG76371.1"/>
    <property type="molecule type" value="Genomic_DNA"/>
</dbReference>
<keyword evidence="2" id="KW-1185">Reference proteome</keyword>
<accession>A0A1M5MGQ0</accession>
<dbReference type="RefSeq" id="WP_262487554.1">
    <property type="nucleotide sequence ID" value="NZ_FQUT01000022.1"/>
</dbReference>
<gene>
    <name evidence="1" type="ORF">SAMN05443633_12221</name>
</gene>
<evidence type="ECO:0000313" key="1">
    <source>
        <dbReference type="EMBL" id="SHG76371.1"/>
    </source>
</evidence>
<organism evidence="1 2">
    <name type="scientific">Chryseobacterium arachidis</name>
    <dbReference type="NCBI Taxonomy" id="1416778"/>
    <lineage>
        <taxon>Bacteria</taxon>
        <taxon>Pseudomonadati</taxon>
        <taxon>Bacteroidota</taxon>
        <taxon>Flavobacteriia</taxon>
        <taxon>Flavobacteriales</taxon>
        <taxon>Weeksellaceae</taxon>
        <taxon>Chryseobacterium group</taxon>
        <taxon>Chryseobacterium</taxon>
    </lineage>
</organism>
<sequence>MKRYINGIFPDMIENKGTVKVGREELSGKGNNENVLDVRLI</sequence>
<protein>
    <submittedName>
        <fullName evidence="1">Uncharacterized protein</fullName>
    </submittedName>
</protein>
<proteinExistence type="predicted"/>
<dbReference type="Proteomes" id="UP000184518">
    <property type="component" value="Unassembled WGS sequence"/>
</dbReference>
<evidence type="ECO:0000313" key="2">
    <source>
        <dbReference type="Proteomes" id="UP000184518"/>
    </source>
</evidence>
<name>A0A1M5MGQ0_9FLAO</name>
<dbReference type="AlphaFoldDB" id="A0A1M5MGQ0"/>